<dbReference type="SUPFAM" id="SSF51306">
    <property type="entry name" value="LexA/Signal peptidase"/>
    <property type="match status" value="1"/>
</dbReference>
<accession>A0A2P8CBT3</accession>
<dbReference type="Pfam" id="PF12844">
    <property type="entry name" value="HTH_19"/>
    <property type="match status" value="1"/>
</dbReference>
<evidence type="ECO:0000256" key="3">
    <source>
        <dbReference type="ARBA" id="ARBA00023163"/>
    </source>
</evidence>
<dbReference type="InterPro" id="IPR001387">
    <property type="entry name" value="Cro/C1-type_HTH"/>
</dbReference>
<dbReference type="Pfam" id="PF00717">
    <property type="entry name" value="Peptidase_S24"/>
    <property type="match status" value="1"/>
</dbReference>
<sequence>MRSRSQKIFFAGNIKFLRERKRMSQEALAAELGLTRAKLAAIEAGNTKSPQPEDYLNFSEFFKISIDTLLKINLSTLGEIKLRELEAGNDVYIRGGNLRVLAISVDSSNNENVEYVPVKAKAGYMAGYNDPEFIASLPKYSLPNLPTQGTFRIFPSTGDSMLPVPENSDIIAQYVEDWTAIKPDTPCIVILKGQQDFVFKMVTVNKKGTILLKSLNSMYEPYSVDASDVMEIWRFYAYTSKEFPEARSEMTTVLTAIRNLEEKIEQLPGKSKEDAK</sequence>
<gene>
    <name evidence="5" type="ORF">CLV93_106178</name>
</gene>
<feature type="domain" description="HTH cro/C1-type" evidence="4">
    <location>
        <begin position="14"/>
        <end position="69"/>
    </location>
</feature>
<organism evidence="5 6">
    <name type="scientific">Prolixibacter denitrificans</name>
    <dbReference type="NCBI Taxonomy" id="1541063"/>
    <lineage>
        <taxon>Bacteria</taxon>
        <taxon>Pseudomonadati</taxon>
        <taxon>Bacteroidota</taxon>
        <taxon>Bacteroidia</taxon>
        <taxon>Marinilabiliales</taxon>
        <taxon>Prolixibacteraceae</taxon>
        <taxon>Prolixibacter</taxon>
    </lineage>
</organism>
<dbReference type="CDD" id="cd00093">
    <property type="entry name" value="HTH_XRE"/>
    <property type="match status" value="1"/>
</dbReference>
<keyword evidence="3" id="KW-0804">Transcription</keyword>
<comment type="caution">
    <text evidence="5">The sequence shown here is derived from an EMBL/GenBank/DDBJ whole genome shotgun (WGS) entry which is preliminary data.</text>
</comment>
<dbReference type="PROSITE" id="PS50943">
    <property type="entry name" value="HTH_CROC1"/>
    <property type="match status" value="1"/>
</dbReference>
<keyword evidence="1" id="KW-0805">Transcription regulation</keyword>
<dbReference type="Gene3D" id="2.10.109.10">
    <property type="entry name" value="Umud Fragment, subunit A"/>
    <property type="match status" value="1"/>
</dbReference>
<evidence type="ECO:0000259" key="4">
    <source>
        <dbReference type="PROSITE" id="PS50943"/>
    </source>
</evidence>
<dbReference type="SUPFAM" id="SSF47413">
    <property type="entry name" value="lambda repressor-like DNA-binding domains"/>
    <property type="match status" value="1"/>
</dbReference>
<dbReference type="CDD" id="cd06529">
    <property type="entry name" value="S24_LexA-like"/>
    <property type="match status" value="1"/>
</dbReference>
<evidence type="ECO:0000313" key="6">
    <source>
        <dbReference type="Proteomes" id="UP000240621"/>
    </source>
</evidence>
<dbReference type="EMBL" id="PYGC01000006">
    <property type="protein sequence ID" value="PSK82430.1"/>
    <property type="molecule type" value="Genomic_DNA"/>
</dbReference>
<dbReference type="PANTHER" id="PTHR40661:SF3">
    <property type="entry name" value="FELS-1 PROPHAGE TRANSCRIPTIONAL REGULATOR"/>
    <property type="match status" value="1"/>
</dbReference>
<dbReference type="RefSeq" id="WP_106542636.1">
    <property type="nucleotide sequence ID" value="NZ_BLAU01000001.1"/>
</dbReference>
<dbReference type="InterPro" id="IPR036286">
    <property type="entry name" value="LexA/Signal_pep-like_sf"/>
</dbReference>
<name>A0A2P8CBT3_9BACT</name>
<dbReference type="PANTHER" id="PTHR40661">
    <property type="match status" value="1"/>
</dbReference>
<dbReference type="GO" id="GO:0003677">
    <property type="term" value="F:DNA binding"/>
    <property type="evidence" value="ECO:0007669"/>
    <property type="project" value="UniProtKB-KW"/>
</dbReference>
<reference evidence="5 6" key="1">
    <citation type="submission" date="2018-03" db="EMBL/GenBank/DDBJ databases">
        <title>Genomic Encyclopedia of Archaeal and Bacterial Type Strains, Phase II (KMG-II): from individual species to whole genera.</title>
        <authorList>
            <person name="Goeker M."/>
        </authorList>
    </citation>
    <scope>NUCLEOTIDE SEQUENCE [LARGE SCALE GENOMIC DNA]</scope>
    <source>
        <strain evidence="5 6">DSM 27267</strain>
    </source>
</reference>
<keyword evidence="2" id="KW-0238">DNA-binding</keyword>
<dbReference type="Gene3D" id="1.10.260.40">
    <property type="entry name" value="lambda repressor-like DNA-binding domains"/>
    <property type="match status" value="1"/>
</dbReference>
<evidence type="ECO:0000256" key="1">
    <source>
        <dbReference type="ARBA" id="ARBA00023015"/>
    </source>
</evidence>
<dbReference type="InterPro" id="IPR010982">
    <property type="entry name" value="Lambda_DNA-bd_dom_sf"/>
</dbReference>
<evidence type="ECO:0000313" key="5">
    <source>
        <dbReference type="EMBL" id="PSK82430.1"/>
    </source>
</evidence>
<evidence type="ECO:0000256" key="2">
    <source>
        <dbReference type="ARBA" id="ARBA00023125"/>
    </source>
</evidence>
<dbReference type="AlphaFoldDB" id="A0A2P8CBT3"/>
<dbReference type="SMART" id="SM00530">
    <property type="entry name" value="HTH_XRE"/>
    <property type="match status" value="1"/>
</dbReference>
<dbReference type="InterPro" id="IPR039418">
    <property type="entry name" value="LexA-like"/>
</dbReference>
<proteinExistence type="predicted"/>
<dbReference type="InterPro" id="IPR015927">
    <property type="entry name" value="Peptidase_S24_S26A/B/C"/>
</dbReference>
<protein>
    <submittedName>
        <fullName evidence="5">Helix-turn-helix protein</fullName>
    </submittedName>
</protein>
<dbReference type="OrthoDB" id="3831186at2"/>
<dbReference type="Proteomes" id="UP000240621">
    <property type="component" value="Unassembled WGS sequence"/>
</dbReference>